<dbReference type="RefSeq" id="WP_021813789.1">
    <property type="nucleotide sequence ID" value="NZ_AUSW01000017.1"/>
</dbReference>
<dbReference type="GO" id="GO:0032259">
    <property type="term" value="P:methylation"/>
    <property type="evidence" value="ECO:0007669"/>
    <property type="project" value="UniProtKB-KW"/>
</dbReference>
<dbReference type="STRING" id="1354303.M917_1143"/>
<comment type="caution">
    <text evidence="4">The sequence shown here is derived from an EMBL/GenBank/DDBJ whole genome shotgun (WGS) entry which is preliminary data.</text>
</comment>
<protein>
    <submittedName>
        <fullName evidence="4">Methyltransferase type 12</fullName>
    </submittedName>
</protein>
<dbReference type="CDD" id="cd02440">
    <property type="entry name" value="AdoMet_MTases"/>
    <property type="match status" value="1"/>
</dbReference>
<dbReference type="PATRIC" id="fig|1354303.4.peg.1125"/>
<gene>
    <name evidence="4" type="ORF">M917_1143</name>
</gene>
<keyword evidence="3" id="KW-0949">S-adenosyl-L-methionine</keyword>
<accession>U4TAX9</accession>
<evidence type="ECO:0000256" key="1">
    <source>
        <dbReference type="ARBA" id="ARBA00022603"/>
    </source>
</evidence>
<name>U4TAX9_9GAMM</name>
<dbReference type="InterPro" id="IPR008715">
    <property type="entry name" value="SAM-MeTfrase_NodS-like"/>
</dbReference>
<dbReference type="SUPFAM" id="SSF53335">
    <property type="entry name" value="S-adenosyl-L-methionine-dependent methyltransferases"/>
    <property type="match status" value="1"/>
</dbReference>
<organism evidence="4 5">
    <name type="scientific">Psychrobacter aquaticus CMS 56</name>
    <dbReference type="NCBI Taxonomy" id="1354303"/>
    <lineage>
        <taxon>Bacteria</taxon>
        <taxon>Pseudomonadati</taxon>
        <taxon>Pseudomonadota</taxon>
        <taxon>Gammaproteobacteria</taxon>
        <taxon>Moraxellales</taxon>
        <taxon>Moraxellaceae</taxon>
        <taxon>Psychrobacter</taxon>
    </lineage>
</organism>
<evidence type="ECO:0000313" key="5">
    <source>
        <dbReference type="Proteomes" id="UP000016761"/>
    </source>
</evidence>
<dbReference type="PANTHER" id="PTHR43464">
    <property type="entry name" value="METHYLTRANSFERASE"/>
    <property type="match status" value="1"/>
</dbReference>
<dbReference type="GO" id="GO:0008757">
    <property type="term" value="F:S-adenosylmethionine-dependent methyltransferase activity"/>
    <property type="evidence" value="ECO:0007669"/>
    <property type="project" value="InterPro"/>
</dbReference>
<evidence type="ECO:0000256" key="2">
    <source>
        <dbReference type="ARBA" id="ARBA00022679"/>
    </source>
</evidence>
<sequence>MSHTSKSTTPMSLTDDSYVPKTASAGDAAIDHQSDTYSETYFDALYSDSTDPWEYQTRWYEKRKRDMCLAVLPQAQYSNAIELGCGNGVFSELLARRCQALVSIDGNKNAVELSTQRLAGFSHVRVIQGVIPNGLLTLGEALLSTYPLSDLPANPSPFDLIVISEILYYLSPTDIDTVIAWIEQNLAIGGTLLCCHWRYPIDGFKMTGEMVHQRLHQTFNLTNTVPSNKTVNIKNHQGTFTHQSKMVDTDFLLDVWQNSPKSVAMQENLI</sequence>
<dbReference type="Gene3D" id="3.40.50.150">
    <property type="entry name" value="Vaccinia Virus protein VP39"/>
    <property type="match status" value="1"/>
</dbReference>
<keyword evidence="2 4" id="KW-0808">Transferase</keyword>
<keyword evidence="5" id="KW-1185">Reference proteome</keyword>
<keyword evidence="1 4" id="KW-0489">Methyltransferase</keyword>
<dbReference type="EMBL" id="AUSW01000017">
    <property type="protein sequence ID" value="ERL55899.1"/>
    <property type="molecule type" value="Genomic_DNA"/>
</dbReference>
<evidence type="ECO:0000313" key="4">
    <source>
        <dbReference type="EMBL" id="ERL55899.1"/>
    </source>
</evidence>
<dbReference type="Pfam" id="PF05401">
    <property type="entry name" value="NodS"/>
    <property type="match status" value="1"/>
</dbReference>
<dbReference type="AlphaFoldDB" id="U4TAX9"/>
<dbReference type="eggNOG" id="COG0500">
    <property type="taxonomic scope" value="Bacteria"/>
</dbReference>
<evidence type="ECO:0000256" key="3">
    <source>
        <dbReference type="ARBA" id="ARBA00022691"/>
    </source>
</evidence>
<dbReference type="PANTHER" id="PTHR43464:SF19">
    <property type="entry name" value="UBIQUINONE BIOSYNTHESIS O-METHYLTRANSFERASE, MITOCHONDRIAL"/>
    <property type="match status" value="1"/>
</dbReference>
<dbReference type="InterPro" id="IPR029063">
    <property type="entry name" value="SAM-dependent_MTases_sf"/>
</dbReference>
<proteinExistence type="predicted"/>
<dbReference type="Proteomes" id="UP000016761">
    <property type="component" value="Unassembled WGS sequence"/>
</dbReference>
<reference evidence="4 5" key="1">
    <citation type="journal article" date="2013" name="Genome Announc.">
        <title>Draft Genome Sequence of Psychrobacter aquaticus Strain CMS 56T, Isolated from a Cyanobacterial Mat Sample Collected from Water Bodies in the McMurdo Dry Valley Region of Antarctica.</title>
        <authorList>
            <person name="Reddy G.S."/>
            <person name="Ara S."/>
            <person name="Singh A."/>
            <person name="Kumar Pinnaka A."/>
            <person name="Shivaji S."/>
        </authorList>
    </citation>
    <scope>NUCLEOTIDE SEQUENCE [LARGE SCALE GENOMIC DNA]</scope>
    <source>
        <strain evidence="4 5">CMS 56</strain>
    </source>
</reference>
<dbReference type="GO" id="GO:0009312">
    <property type="term" value="P:oligosaccharide biosynthetic process"/>
    <property type="evidence" value="ECO:0007669"/>
    <property type="project" value="InterPro"/>
</dbReference>